<organism evidence="9 10">
    <name type="scientific">Diplodia seriata</name>
    <dbReference type="NCBI Taxonomy" id="420778"/>
    <lineage>
        <taxon>Eukaryota</taxon>
        <taxon>Fungi</taxon>
        <taxon>Dikarya</taxon>
        <taxon>Ascomycota</taxon>
        <taxon>Pezizomycotina</taxon>
        <taxon>Dothideomycetes</taxon>
        <taxon>Dothideomycetes incertae sedis</taxon>
        <taxon>Botryosphaeriales</taxon>
        <taxon>Botryosphaeriaceae</taxon>
        <taxon>Diplodia</taxon>
    </lineage>
</organism>
<sequence>MLRAIRNFKSMSSAIETVYLIEASPTLRAAQHKLLCADAPLRETDIGHESTSKYSNLKIIWSEDIRLVPKDVTKTPFIVAHEFFDALPIHIFESVAPPPPASSSSTPDPGTVPAADLTNPASIAAAVAAAQKAPKQQPKTNQWHELLVSPVPPGSTHASLNTPSSLRAATPVPDFQLTRSKAPTPHSTYLPHTSARYAALLRTPGSVIEISPESLSYVADFAQRIGGAPLLASSPQKKAFGSVAEGEEAEEVERSTKPSPSGAALVLDYGPRDTVPTNSLRGIRKHQPVSPFALPGMVDVSADVDFTALAHAAIGASPRVEVHGPVEQAAFLEQMGLRERAGVLVRKAKAGEDGDGFKERVEKAAGRLVDRGPGGMGRLYKALAIVPHDPEKPGRRPVGFGGDVGV</sequence>
<comment type="caution">
    <text evidence="9">The sequence shown here is derived from an EMBL/GenBank/DDBJ whole genome shotgun (WGS) entry which is preliminary data.</text>
</comment>
<keyword evidence="4 7" id="KW-0808">Transferase</keyword>
<dbReference type="PANTHER" id="PTHR12049:SF7">
    <property type="entry name" value="PROTEIN ARGININE METHYLTRANSFERASE NDUFAF7, MITOCHONDRIAL"/>
    <property type="match status" value="1"/>
</dbReference>
<dbReference type="Pfam" id="PF02636">
    <property type="entry name" value="Methyltransf_28"/>
    <property type="match status" value="1"/>
</dbReference>
<evidence type="ECO:0000256" key="7">
    <source>
        <dbReference type="RuleBase" id="RU364114"/>
    </source>
</evidence>
<evidence type="ECO:0000256" key="5">
    <source>
        <dbReference type="ARBA" id="ARBA00023128"/>
    </source>
</evidence>
<dbReference type="PANTHER" id="PTHR12049">
    <property type="entry name" value="PROTEIN ARGININE METHYLTRANSFERASE NDUFAF7, MITOCHONDRIAL"/>
    <property type="match status" value="1"/>
</dbReference>
<gene>
    <name evidence="9" type="ORF">SLS55_001337</name>
</gene>
<comment type="similarity">
    <text evidence="2 7">Belongs to the NDUFAF7 family.</text>
</comment>
<feature type="region of interest" description="Disordered" evidence="8">
    <location>
        <begin position="147"/>
        <end position="168"/>
    </location>
</feature>
<dbReference type="SUPFAM" id="SSF53335">
    <property type="entry name" value="S-adenosyl-L-methionine-dependent methyltransferases"/>
    <property type="match status" value="2"/>
</dbReference>
<dbReference type="InterPro" id="IPR029063">
    <property type="entry name" value="SAM-dependent_MTases_sf"/>
</dbReference>
<evidence type="ECO:0000313" key="10">
    <source>
        <dbReference type="Proteomes" id="UP001430584"/>
    </source>
</evidence>
<evidence type="ECO:0000256" key="1">
    <source>
        <dbReference type="ARBA" id="ARBA00004173"/>
    </source>
</evidence>
<keyword evidence="5 7" id="KW-0496">Mitochondrion</keyword>
<dbReference type="RefSeq" id="XP_066638111.1">
    <property type="nucleotide sequence ID" value="XM_066772832.1"/>
</dbReference>
<feature type="region of interest" description="Disordered" evidence="8">
    <location>
        <begin position="243"/>
        <end position="269"/>
    </location>
</feature>
<comment type="catalytic activity">
    <reaction evidence="6 7">
        <text>L-arginyl-[protein] + 2 S-adenosyl-L-methionine = N(omega),N(omega)'-dimethyl-L-arginyl-[protein] + 2 S-adenosyl-L-homocysteine + 2 H(+)</text>
        <dbReference type="Rhea" id="RHEA:48108"/>
        <dbReference type="Rhea" id="RHEA-COMP:10532"/>
        <dbReference type="Rhea" id="RHEA-COMP:11992"/>
        <dbReference type="ChEBI" id="CHEBI:15378"/>
        <dbReference type="ChEBI" id="CHEBI:29965"/>
        <dbReference type="ChEBI" id="CHEBI:57856"/>
        <dbReference type="ChEBI" id="CHEBI:59789"/>
        <dbReference type="ChEBI" id="CHEBI:88221"/>
        <dbReference type="EC" id="2.1.1.320"/>
    </reaction>
</comment>
<evidence type="ECO:0000256" key="8">
    <source>
        <dbReference type="SAM" id="MobiDB-lite"/>
    </source>
</evidence>
<evidence type="ECO:0000256" key="2">
    <source>
        <dbReference type="ARBA" id="ARBA00005891"/>
    </source>
</evidence>
<name>A0ABR3CWV0_9PEZI</name>
<keyword evidence="3 7" id="KW-0489">Methyltransferase</keyword>
<evidence type="ECO:0000256" key="3">
    <source>
        <dbReference type="ARBA" id="ARBA00022603"/>
    </source>
</evidence>
<protein>
    <recommendedName>
        <fullName evidence="7">Protein arginine methyltransferase NDUFAF7</fullName>
        <ecNumber evidence="7">2.1.1.320</ecNumber>
    </recommendedName>
</protein>
<evidence type="ECO:0000256" key="4">
    <source>
        <dbReference type="ARBA" id="ARBA00022679"/>
    </source>
</evidence>
<dbReference type="EC" id="2.1.1.320" evidence="7"/>
<evidence type="ECO:0000313" key="9">
    <source>
        <dbReference type="EMBL" id="KAL0265371.1"/>
    </source>
</evidence>
<reference evidence="9 10" key="1">
    <citation type="submission" date="2024-02" db="EMBL/GenBank/DDBJ databases">
        <title>De novo assembly and annotation of 12 fungi associated with fruit tree decline syndrome in Ontario, Canada.</title>
        <authorList>
            <person name="Sulman M."/>
            <person name="Ellouze W."/>
            <person name="Ilyukhin E."/>
        </authorList>
    </citation>
    <scope>NUCLEOTIDE SEQUENCE [LARGE SCALE GENOMIC DNA]</scope>
    <source>
        <strain evidence="9 10">FDS-637</strain>
    </source>
</reference>
<dbReference type="InterPro" id="IPR038375">
    <property type="entry name" value="NDUFAF7_sf"/>
</dbReference>
<dbReference type="Proteomes" id="UP001430584">
    <property type="component" value="Unassembled WGS sequence"/>
</dbReference>
<keyword evidence="10" id="KW-1185">Reference proteome</keyword>
<comment type="subcellular location">
    <subcellularLocation>
        <location evidence="1 7">Mitochondrion</location>
    </subcellularLocation>
</comment>
<dbReference type="GeneID" id="92005422"/>
<dbReference type="Gene3D" id="3.40.50.12710">
    <property type="match status" value="1"/>
</dbReference>
<feature type="region of interest" description="Disordered" evidence="8">
    <location>
        <begin position="97"/>
        <end position="116"/>
    </location>
</feature>
<accession>A0ABR3CWV0</accession>
<feature type="compositionally biased region" description="Polar residues" evidence="8">
    <location>
        <begin position="156"/>
        <end position="167"/>
    </location>
</feature>
<dbReference type="InterPro" id="IPR003788">
    <property type="entry name" value="NDUFAF7"/>
</dbReference>
<dbReference type="EMBL" id="JAJVCZ030000001">
    <property type="protein sequence ID" value="KAL0265371.1"/>
    <property type="molecule type" value="Genomic_DNA"/>
</dbReference>
<proteinExistence type="inferred from homology"/>
<evidence type="ECO:0000256" key="6">
    <source>
        <dbReference type="ARBA" id="ARBA00048612"/>
    </source>
</evidence>
<comment type="function">
    <text evidence="7">Arginine methyltransferase involved in the assembly or stability of mitochondrial NADH:ubiquinone oxidoreductase complex (complex I).</text>
</comment>